<dbReference type="EMBL" id="VSSQ01142518">
    <property type="protein sequence ID" value="MPN63308.1"/>
    <property type="molecule type" value="Genomic_DNA"/>
</dbReference>
<dbReference type="EC" id="1.1.1.391" evidence="3"/>
<sequence>MGLTKNTAFMYATKNIRCNAICPGGIETEIGTGVYMRKANKEGMERAMSGIGLNPRMGKAKEIAAAAVFLVSDDASYVNGQCLVVDGGFTAY</sequence>
<evidence type="ECO:0000256" key="2">
    <source>
        <dbReference type="ARBA" id="ARBA00023002"/>
    </source>
</evidence>
<accession>A0A645JHX8</accession>
<protein>
    <submittedName>
        <fullName evidence="3">3-beta-hydroxycholanate 3-dehydrogenase (NAD(+)) 2</fullName>
        <ecNumber evidence="3">1.1.1.391</ecNumber>
    </submittedName>
</protein>
<dbReference type="PRINTS" id="PR00081">
    <property type="entry name" value="GDHRDH"/>
</dbReference>
<organism evidence="3">
    <name type="scientific">bioreactor metagenome</name>
    <dbReference type="NCBI Taxonomy" id="1076179"/>
    <lineage>
        <taxon>unclassified sequences</taxon>
        <taxon>metagenomes</taxon>
        <taxon>ecological metagenomes</taxon>
    </lineage>
</organism>
<name>A0A645JHX8_9ZZZZ</name>
<evidence type="ECO:0000313" key="3">
    <source>
        <dbReference type="EMBL" id="MPN63308.1"/>
    </source>
</evidence>
<comment type="similarity">
    <text evidence="1">Belongs to the short-chain dehydrogenases/reductases (SDR) family.</text>
</comment>
<dbReference type="PANTHER" id="PTHR24321">
    <property type="entry name" value="DEHYDROGENASES, SHORT CHAIN"/>
    <property type="match status" value="1"/>
</dbReference>
<dbReference type="PANTHER" id="PTHR24321:SF8">
    <property type="entry name" value="ESTRADIOL 17-BETA-DEHYDROGENASE 8-RELATED"/>
    <property type="match status" value="1"/>
</dbReference>
<dbReference type="InterPro" id="IPR002347">
    <property type="entry name" value="SDR_fam"/>
</dbReference>
<dbReference type="Pfam" id="PF13561">
    <property type="entry name" value="adh_short_C2"/>
    <property type="match status" value="1"/>
</dbReference>
<dbReference type="InterPro" id="IPR036291">
    <property type="entry name" value="NAD(P)-bd_dom_sf"/>
</dbReference>
<dbReference type="SUPFAM" id="SSF51735">
    <property type="entry name" value="NAD(P)-binding Rossmann-fold domains"/>
    <property type="match status" value="1"/>
</dbReference>
<evidence type="ECO:0000256" key="1">
    <source>
        <dbReference type="ARBA" id="ARBA00006484"/>
    </source>
</evidence>
<dbReference type="AlphaFoldDB" id="A0A645JHX8"/>
<keyword evidence="2 3" id="KW-0560">Oxidoreductase</keyword>
<reference evidence="3" key="1">
    <citation type="submission" date="2019-08" db="EMBL/GenBank/DDBJ databases">
        <authorList>
            <person name="Kucharzyk K."/>
            <person name="Murdoch R.W."/>
            <person name="Higgins S."/>
            <person name="Loffler F."/>
        </authorList>
    </citation>
    <scope>NUCLEOTIDE SEQUENCE</scope>
</reference>
<proteinExistence type="inferred from homology"/>
<gene>
    <name evidence="3" type="ORF">SDC9_211066</name>
</gene>
<comment type="caution">
    <text evidence="3">The sequence shown here is derived from an EMBL/GenBank/DDBJ whole genome shotgun (WGS) entry which is preliminary data.</text>
</comment>
<dbReference type="GO" id="GO:0016491">
    <property type="term" value="F:oxidoreductase activity"/>
    <property type="evidence" value="ECO:0007669"/>
    <property type="project" value="UniProtKB-KW"/>
</dbReference>
<dbReference type="Gene3D" id="3.40.50.720">
    <property type="entry name" value="NAD(P)-binding Rossmann-like Domain"/>
    <property type="match status" value="1"/>
</dbReference>